<dbReference type="Proteomes" id="UP000193778">
    <property type="component" value="Unassembled WGS sequence"/>
</dbReference>
<reference evidence="2" key="1">
    <citation type="submission" date="2017-03" db="EMBL/GenBank/DDBJ databases">
        <authorList>
            <person name="Rodrigo-Torres L."/>
            <person name="Arahal R.D."/>
            <person name="Lucena T."/>
        </authorList>
    </citation>
    <scope>NUCLEOTIDE SEQUENCE [LARGE SCALE GENOMIC DNA]</scope>
    <source>
        <strain evidence="2">CECT 8411</strain>
    </source>
</reference>
<dbReference type="EMBL" id="FWFP01000001">
    <property type="protein sequence ID" value="SLN14205.1"/>
    <property type="molecule type" value="Genomic_DNA"/>
</dbReference>
<evidence type="ECO:0000313" key="2">
    <source>
        <dbReference type="Proteomes" id="UP000193778"/>
    </source>
</evidence>
<evidence type="ECO:0000313" key="1">
    <source>
        <dbReference type="EMBL" id="SLN14205.1"/>
    </source>
</evidence>
<proteinExistence type="predicted"/>
<keyword evidence="2" id="KW-1185">Reference proteome</keyword>
<dbReference type="RefSeq" id="WP_085820893.1">
    <property type="nucleotide sequence ID" value="NZ_FWFP01000001.1"/>
</dbReference>
<accession>A0A1X6Y8R4</accession>
<dbReference type="OrthoDB" id="7709208at2"/>
<protein>
    <submittedName>
        <fullName evidence="1">Uncharacterized protein</fullName>
    </submittedName>
</protein>
<organism evidence="1 2">
    <name type="scientific">Ruegeria meonggei</name>
    <dbReference type="NCBI Taxonomy" id="1446476"/>
    <lineage>
        <taxon>Bacteria</taxon>
        <taxon>Pseudomonadati</taxon>
        <taxon>Pseudomonadota</taxon>
        <taxon>Alphaproteobacteria</taxon>
        <taxon>Rhodobacterales</taxon>
        <taxon>Roseobacteraceae</taxon>
        <taxon>Ruegeria</taxon>
    </lineage>
</organism>
<sequence>MAHIATAPRGIIFRPDILAAIALAGVLGFTFGQNWSSPTSSNVAASAPLSEDWHGNVRRSHWSPHGVTPNP</sequence>
<gene>
    <name evidence="1" type="ORF">RUM8411_00348</name>
</gene>
<dbReference type="AlphaFoldDB" id="A0A1X6Y8R4"/>
<name>A0A1X6Y8R4_9RHOB</name>